<protein>
    <recommendedName>
        <fullName evidence="4">DUF1700 domain-containing protein</fullName>
    </recommendedName>
</protein>
<reference evidence="2 3" key="1">
    <citation type="submission" date="2009-01" db="EMBL/GenBank/DDBJ databases">
        <authorList>
            <person name="Fulton L."/>
            <person name="Clifton S."/>
            <person name="Fulton B."/>
            <person name="Xu J."/>
            <person name="Minx P."/>
            <person name="Pepin K.H."/>
            <person name="Johnson M."/>
            <person name="Bhonagiri V."/>
            <person name="Nash W.E."/>
            <person name="Mardis E.R."/>
            <person name="Wilson R.K."/>
        </authorList>
    </citation>
    <scope>NUCLEOTIDE SEQUENCE [LARGE SCALE GENOMIC DNA]</scope>
    <source>
        <strain evidence="3">DSM 10507 / JCM 14656 / S5a33</strain>
    </source>
</reference>
<reference evidence="2 3" key="2">
    <citation type="submission" date="2009-02" db="EMBL/GenBank/DDBJ databases">
        <title>Draft genome sequence of Blautia hydrogenotrophica DSM 10507 (Ruminococcus hydrogenotrophicus DSM 10507).</title>
        <authorList>
            <person name="Sudarsanam P."/>
            <person name="Ley R."/>
            <person name="Guruge J."/>
            <person name="Turnbaugh P.J."/>
            <person name="Mahowald M."/>
            <person name="Liep D."/>
            <person name="Gordon J."/>
        </authorList>
    </citation>
    <scope>NUCLEOTIDE SEQUENCE [LARGE SCALE GENOMIC DNA]</scope>
    <source>
        <strain evidence="3">DSM 10507 / JCM 14656 / S5a33</strain>
    </source>
</reference>
<dbReference type="eggNOG" id="ENOG5032ZK1">
    <property type="taxonomic scope" value="Bacteria"/>
</dbReference>
<sequence length="145" mass="16590">MTRKEFLESLERHLRGQLSENQLRGHVEYYRDYIEKEIASGKTEAEVLDMLGDPWLIAKTLIDSGAWSSQETGEYVVQEEDGEFVRESKKTFRKLDLTTWYGKLIVILAAALILFVLITIIGALLPILFCLAVVGVIVKAFQKRR</sequence>
<keyword evidence="3" id="KW-1185">Reference proteome</keyword>
<evidence type="ECO:0000256" key="1">
    <source>
        <dbReference type="SAM" id="Phobius"/>
    </source>
</evidence>
<evidence type="ECO:0000313" key="3">
    <source>
        <dbReference type="Proteomes" id="UP000003100"/>
    </source>
</evidence>
<feature type="transmembrane region" description="Helical" evidence="1">
    <location>
        <begin position="100"/>
        <end position="118"/>
    </location>
</feature>
<evidence type="ECO:0000313" key="2">
    <source>
        <dbReference type="EMBL" id="EEG47949.1"/>
    </source>
</evidence>
<dbReference type="EMBL" id="ACBZ01000171">
    <property type="protein sequence ID" value="EEG47949.1"/>
    <property type="molecule type" value="Genomic_DNA"/>
</dbReference>
<organism evidence="2 3">
    <name type="scientific">Blautia hydrogenotrophica (strain DSM 10507 / JCM 14656 / S5a33)</name>
    <name type="common">Ruminococcus hydrogenotrophicus</name>
    <dbReference type="NCBI Taxonomy" id="476272"/>
    <lineage>
        <taxon>Bacteria</taxon>
        <taxon>Bacillati</taxon>
        <taxon>Bacillota</taxon>
        <taxon>Clostridia</taxon>
        <taxon>Lachnospirales</taxon>
        <taxon>Lachnospiraceae</taxon>
        <taxon>Blautia</taxon>
    </lineage>
</organism>
<keyword evidence="1" id="KW-0472">Membrane</keyword>
<dbReference type="Proteomes" id="UP000003100">
    <property type="component" value="Unassembled WGS sequence"/>
</dbReference>
<dbReference type="PATRIC" id="fig|476272.21.peg.1246"/>
<keyword evidence="1" id="KW-1133">Transmembrane helix</keyword>
<dbReference type="Pfam" id="PF22564">
    <property type="entry name" value="HAAS"/>
    <property type="match status" value="1"/>
</dbReference>
<name>C0CQF9_BLAHS</name>
<evidence type="ECO:0008006" key="4">
    <source>
        <dbReference type="Google" id="ProtNLM"/>
    </source>
</evidence>
<dbReference type="RefSeq" id="WP_005951042.1">
    <property type="nucleotide sequence ID" value="NZ_CP136423.1"/>
</dbReference>
<accession>C0CQF9</accession>
<comment type="caution">
    <text evidence="2">The sequence shown here is derived from an EMBL/GenBank/DDBJ whole genome shotgun (WGS) entry which is preliminary data.</text>
</comment>
<dbReference type="AlphaFoldDB" id="C0CQF9"/>
<proteinExistence type="predicted"/>
<dbReference type="GeneID" id="86823027"/>
<gene>
    <name evidence="2" type="ORF">RUMHYD_03114</name>
</gene>
<keyword evidence="1" id="KW-0812">Transmembrane</keyword>
<dbReference type="HOGENOM" id="CLU_111554_1_0_9"/>